<accession>A0A1H3QTZ4</accession>
<dbReference type="Gene3D" id="3.40.50.360">
    <property type="match status" value="1"/>
</dbReference>
<dbReference type="STRING" id="1503961.SAMN05421736_10724"/>
<dbReference type="InterPro" id="IPR004465">
    <property type="entry name" value="RNR_NrdI"/>
</dbReference>
<proteinExistence type="predicted"/>
<dbReference type="Proteomes" id="UP000198935">
    <property type="component" value="Unassembled WGS sequence"/>
</dbReference>
<dbReference type="PANTHER" id="PTHR37297">
    <property type="entry name" value="PROTEIN NRDI"/>
    <property type="match status" value="1"/>
</dbReference>
<dbReference type="EMBL" id="FNPI01000007">
    <property type="protein sequence ID" value="SDZ16169.1"/>
    <property type="molecule type" value="Genomic_DNA"/>
</dbReference>
<name>A0A1H3QTZ4_9BACI</name>
<dbReference type="Pfam" id="PF07972">
    <property type="entry name" value="Flavodoxin_NdrI"/>
    <property type="match status" value="1"/>
</dbReference>
<sequence>MLIAYLSLTGNVRRFVEKTQMNSLEINYNAPCEEVHEPFIVIVPSYDDNITDIVSSFVSFKANLNYLIGFVGSGNLNFDNEFCFNAKDLAKKFNKPLLYTFEFSGTEKDVIDFKKEVNQFASAGTK</sequence>
<dbReference type="InterPro" id="IPR029039">
    <property type="entry name" value="Flavoprotein-like_sf"/>
</dbReference>
<reference evidence="2" key="1">
    <citation type="submission" date="2016-10" db="EMBL/GenBank/DDBJ databases">
        <authorList>
            <person name="Varghese N."/>
            <person name="Submissions S."/>
        </authorList>
    </citation>
    <scope>NUCLEOTIDE SEQUENCE [LARGE SCALE GENOMIC DNA]</scope>
    <source>
        <strain evidence="2">SP</strain>
    </source>
</reference>
<gene>
    <name evidence="1" type="ORF">SAMN05421736_10724</name>
</gene>
<evidence type="ECO:0000313" key="2">
    <source>
        <dbReference type="Proteomes" id="UP000198935"/>
    </source>
</evidence>
<dbReference type="NCBIfam" id="TIGR00333">
    <property type="entry name" value="nrdI"/>
    <property type="match status" value="1"/>
</dbReference>
<dbReference type="OrthoDB" id="350535at2"/>
<dbReference type="SUPFAM" id="SSF52218">
    <property type="entry name" value="Flavoproteins"/>
    <property type="match status" value="1"/>
</dbReference>
<dbReference type="AlphaFoldDB" id="A0A1H3QTZ4"/>
<dbReference type="GO" id="GO:0010181">
    <property type="term" value="F:FMN binding"/>
    <property type="evidence" value="ECO:0007669"/>
    <property type="project" value="InterPro"/>
</dbReference>
<dbReference type="PANTHER" id="PTHR37297:SF1">
    <property type="entry name" value="PROTEIN NRDI"/>
    <property type="match status" value="1"/>
</dbReference>
<dbReference type="PIRSF" id="PIRSF005087">
    <property type="entry name" value="NrdI"/>
    <property type="match status" value="1"/>
</dbReference>
<keyword evidence="2" id="KW-1185">Reference proteome</keyword>
<evidence type="ECO:0000313" key="1">
    <source>
        <dbReference type="EMBL" id="SDZ16169.1"/>
    </source>
</evidence>
<protein>
    <submittedName>
        <fullName evidence="1">Protein involved in ribonucleotide reduction</fullName>
    </submittedName>
</protein>
<organism evidence="1 2">
    <name type="scientific">Evansella caseinilytica</name>
    <dbReference type="NCBI Taxonomy" id="1503961"/>
    <lineage>
        <taxon>Bacteria</taxon>
        <taxon>Bacillati</taxon>
        <taxon>Bacillota</taxon>
        <taxon>Bacilli</taxon>
        <taxon>Bacillales</taxon>
        <taxon>Bacillaceae</taxon>
        <taxon>Evansella</taxon>
    </lineage>
</organism>